<dbReference type="PANTHER" id="PTHR20858">
    <property type="entry name" value="PHOSPHOMETHYLPYRIMIDINE KINASE"/>
    <property type="match status" value="1"/>
</dbReference>
<gene>
    <name evidence="12" type="ORF">SAMN05216574_10799</name>
</gene>
<evidence type="ECO:0000256" key="4">
    <source>
        <dbReference type="ARBA" id="ARBA00004769"/>
    </source>
</evidence>
<evidence type="ECO:0000256" key="7">
    <source>
        <dbReference type="ARBA" id="ARBA00022777"/>
    </source>
</evidence>
<keyword evidence="13" id="KW-1185">Reference proteome</keyword>
<dbReference type="FunFam" id="3.40.1190.20:FF:000003">
    <property type="entry name" value="Phosphomethylpyrimidine kinase ThiD"/>
    <property type="match status" value="1"/>
</dbReference>
<evidence type="ECO:0000256" key="6">
    <source>
        <dbReference type="ARBA" id="ARBA00022741"/>
    </source>
</evidence>
<organism evidence="12 13">
    <name type="scientific">Blastococcus tunisiensis</name>
    <dbReference type="NCBI Taxonomy" id="1798228"/>
    <lineage>
        <taxon>Bacteria</taxon>
        <taxon>Bacillati</taxon>
        <taxon>Actinomycetota</taxon>
        <taxon>Actinomycetes</taxon>
        <taxon>Geodermatophilales</taxon>
        <taxon>Geodermatophilaceae</taxon>
        <taxon>Blastococcus</taxon>
    </lineage>
</organism>
<evidence type="ECO:0000256" key="2">
    <source>
        <dbReference type="ARBA" id="ARBA00000565"/>
    </source>
</evidence>
<proteinExistence type="predicted"/>
<dbReference type="UniPathway" id="UPA00060">
    <property type="reaction ID" value="UER00138"/>
</dbReference>
<evidence type="ECO:0000256" key="5">
    <source>
        <dbReference type="ARBA" id="ARBA00022679"/>
    </source>
</evidence>
<evidence type="ECO:0000256" key="10">
    <source>
        <dbReference type="SAM" id="MobiDB-lite"/>
    </source>
</evidence>
<dbReference type="SUPFAM" id="SSF53613">
    <property type="entry name" value="Ribokinase-like"/>
    <property type="match status" value="1"/>
</dbReference>
<comment type="catalytic activity">
    <reaction evidence="2">
        <text>4-amino-2-methyl-5-(phosphooxymethyl)pyrimidine + ATP = 4-amino-2-methyl-5-(diphosphooxymethyl)pyrimidine + ADP</text>
        <dbReference type="Rhea" id="RHEA:19893"/>
        <dbReference type="ChEBI" id="CHEBI:30616"/>
        <dbReference type="ChEBI" id="CHEBI:57841"/>
        <dbReference type="ChEBI" id="CHEBI:58354"/>
        <dbReference type="ChEBI" id="CHEBI:456216"/>
        <dbReference type="EC" id="2.7.4.7"/>
    </reaction>
</comment>
<evidence type="ECO:0000256" key="8">
    <source>
        <dbReference type="ARBA" id="ARBA00022840"/>
    </source>
</evidence>
<dbReference type="OrthoDB" id="34166at2"/>
<dbReference type="STRING" id="1798228.SAMN05216574_10799"/>
<name>A0A1I2EKR1_9ACTN</name>
<dbReference type="GO" id="GO:0008902">
    <property type="term" value="F:hydroxymethylpyrimidine kinase activity"/>
    <property type="evidence" value="ECO:0007669"/>
    <property type="project" value="UniProtKB-EC"/>
</dbReference>
<dbReference type="InterPro" id="IPR004399">
    <property type="entry name" value="HMP/HMP-P_kinase_dom"/>
</dbReference>
<dbReference type="Proteomes" id="UP000198589">
    <property type="component" value="Unassembled WGS sequence"/>
</dbReference>
<feature type="domain" description="Pyridoxamine kinase/Phosphomethylpyrimidine kinase" evidence="11">
    <location>
        <begin position="13"/>
        <end position="262"/>
    </location>
</feature>
<evidence type="ECO:0000256" key="3">
    <source>
        <dbReference type="ARBA" id="ARBA00003848"/>
    </source>
</evidence>
<evidence type="ECO:0000313" key="12">
    <source>
        <dbReference type="EMBL" id="SFE93465.1"/>
    </source>
</evidence>
<accession>A0A1I2EKR1</accession>
<dbReference type="CDD" id="cd01169">
    <property type="entry name" value="HMPP_kinase"/>
    <property type="match status" value="1"/>
</dbReference>
<dbReference type="GO" id="GO:0009229">
    <property type="term" value="P:thiamine diphosphate biosynthetic process"/>
    <property type="evidence" value="ECO:0007669"/>
    <property type="project" value="UniProtKB-UniPathway"/>
</dbReference>
<comment type="pathway">
    <text evidence="4">Cofactor biosynthesis; thiamine diphosphate biosynthesis; 4-amino-2-methyl-5-diphosphomethylpyrimidine from 5-amino-1-(5-phospho-D-ribosyl)imidazole: step 3/3.</text>
</comment>
<evidence type="ECO:0000256" key="9">
    <source>
        <dbReference type="ARBA" id="ARBA00022977"/>
    </source>
</evidence>
<sequence length="302" mass="30915">MTPPVALTIAGSDSSGGAGVQADLKTFAALGVYGTSAVTALTAQNTQGVRAIHPVPADFVLAQVEAVLDDLPVAAVKTGMLATVEIVRAVANLAAGGRLPELVVDPVMVSSSGDRLLEPQAERLYLAALLPHAAVFTPNLREAEVLLNTVIRTLGDQREAARALGALGPATVVVKGGHAVADVAGEAVDVVWDGDRVHELRGHRIDTRNNHGTGCTFASATAAALATGSDAHQAVGHAKDFVTGAITGGAAWRLGRGHGPLDHFADRRTRSAGVLRLNGPTSGQRRPVGGDPNVDPTQLLPP</sequence>
<comment type="catalytic activity">
    <reaction evidence="1">
        <text>4-amino-5-hydroxymethyl-2-methylpyrimidine + ATP = 4-amino-2-methyl-5-(phosphooxymethyl)pyrimidine + ADP + H(+)</text>
        <dbReference type="Rhea" id="RHEA:23096"/>
        <dbReference type="ChEBI" id="CHEBI:15378"/>
        <dbReference type="ChEBI" id="CHEBI:16892"/>
        <dbReference type="ChEBI" id="CHEBI:30616"/>
        <dbReference type="ChEBI" id="CHEBI:58354"/>
        <dbReference type="ChEBI" id="CHEBI:456216"/>
        <dbReference type="EC" id="2.7.1.49"/>
    </reaction>
</comment>
<feature type="region of interest" description="Disordered" evidence="10">
    <location>
        <begin position="272"/>
        <end position="302"/>
    </location>
</feature>
<protein>
    <submittedName>
        <fullName evidence="12">Hydroxymethylpyrimidine/phosphomethylpyrimidine kinase</fullName>
    </submittedName>
</protein>
<dbReference type="Gene3D" id="3.40.1190.20">
    <property type="match status" value="1"/>
</dbReference>
<keyword evidence="9" id="KW-0784">Thiamine biosynthesis</keyword>
<dbReference type="InterPro" id="IPR029056">
    <property type="entry name" value="Ribokinase-like"/>
</dbReference>
<dbReference type="NCBIfam" id="TIGR00097">
    <property type="entry name" value="HMP-P_kinase"/>
    <property type="match status" value="1"/>
</dbReference>
<evidence type="ECO:0000259" key="11">
    <source>
        <dbReference type="Pfam" id="PF08543"/>
    </source>
</evidence>
<dbReference type="InterPro" id="IPR013749">
    <property type="entry name" value="PM/HMP-P_kinase-1"/>
</dbReference>
<dbReference type="EMBL" id="FOND01000007">
    <property type="protein sequence ID" value="SFE93465.1"/>
    <property type="molecule type" value="Genomic_DNA"/>
</dbReference>
<keyword evidence="5" id="KW-0808">Transferase</keyword>
<reference evidence="12" key="1">
    <citation type="submission" date="2016-10" db="EMBL/GenBank/DDBJ databases">
        <authorList>
            <person name="de Groot N.N."/>
        </authorList>
    </citation>
    <scope>NUCLEOTIDE SEQUENCE [LARGE SCALE GENOMIC DNA]</scope>
    <source>
        <strain evidence="12">DSM 46838</strain>
    </source>
</reference>
<keyword evidence="6" id="KW-0547">Nucleotide-binding</keyword>
<evidence type="ECO:0000313" key="13">
    <source>
        <dbReference type="Proteomes" id="UP000198589"/>
    </source>
</evidence>
<dbReference type="RefSeq" id="WP_092197978.1">
    <property type="nucleotide sequence ID" value="NZ_FOND01000007.1"/>
</dbReference>
<dbReference type="GO" id="GO:0008972">
    <property type="term" value="F:phosphomethylpyrimidine kinase activity"/>
    <property type="evidence" value="ECO:0007669"/>
    <property type="project" value="UniProtKB-EC"/>
</dbReference>
<dbReference type="AlphaFoldDB" id="A0A1I2EKR1"/>
<dbReference type="GO" id="GO:0005829">
    <property type="term" value="C:cytosol"/>
    <property type="evidence" value="ECO:0007669"/>
    <property type="project" value="TreeGrafter"/>
</dbReference>
<evidence type="ECO:0000256" key="1">
    <source>
        <dbReference type="ARBA" id="ARBA00000151"/>
    </source>
</evidence>
<keyword evidence="8" id="KW-0067">ATP-binding</keyword>
<dbReference type="GO" id="GO:0005524">
    <property type="term" value="F:ATP binding"/>
    <property type="evidence" value="ECO:0007669"/>
    <property type="project" value="UniProtKB-KW"/>
</dbReference>
<comment type="function">
    <text evidence="3">Catalyzes the phosphorylation of hydroxymethylpyrimidine phosphate (HMP-P) to HMP-PP, and of HMP to HMP-P.</text>
</comment>
<dbReference type="PANTHER" id="PTHR20858:SF17">
    <property type="entry name" value="HYDROXYMETHYLPYRIMIDINE_PHOSPHOMETHYLPYRIMIDINE KINASE THI20-RELATED"/>
    <property type="match status" value="1"/>
</dbReference>
<dbReference type="GO" id="GO:0009228">
    <property type="term" value="P:thiamine biosynthetic process"/>
    <property type="evidence" value="ECO:0007669"/>
    <property type="project" value="UniProtKB-KW"/>
</dbReference>
<dbReference type="Pfam" id="PF08543">
    <property type="entry name" value="Phos_pyr_kin"/>
    <property type="match status" value="1"/>
</dbReference>
<keyword evidence="7 12" id="KW-0418">Kinase</keyword>